<evidence type="ECO:0000313" key="2">
    <source>
        <dbReference type="Proteomes" id="UP000694392"/>
    </source>
</evidence>
<protein>
    <submittedName>
        <fullName evidence="1">DAP3 binding cell death enhancer 1</fullName>
    </submittedName>
</protein>
<dbReference type="GeneTree" id="ENSGT00390000002137"/>
<reference evidence="1" key="2">
    <citation type="submission" date="2025-09" db="UniProtKB">
        <authorList>
            <consortium name="Ensembl"/>
        </authorList>
    </citation>
    <scope>IDENTIFICATION</scope>
</reference>
<dbReference type="InterPro" id="IPR006597">
    <property type="entry name" value="Sel1-like"/>
</dbReference>
<dbReference type="Proteomes" id="UP000694392">
    <property type="component" value="Unplaced"/>
</dbReference>
<dbReference type="InterPro" id="IPR052748">
    <property type="entry name" value="ISR_Activator"/>
</dbReference>
<reference evidence="1" key="1">
    <citation type="submission" date="2025-08" db="UniProtKB">
        <authorList>
            <consortium name="Ensembl"/>
        </authorList>
    </citation>
    <scope>IDENTIFICATION</scope>
</reference>
<dbReference type="SMART" id="SM00671">
    <property type="entry name" value="SEL1"/>
    <property type="match status" value="2"/>
</dbReference>
<evidence type="ECO:0000313" key="1">
    <source>
        <dbReference type="Ensembl" id="ENSSPUP00000002539.1"/>
    </source>
</evidence>
<dbReference type="SUPFAM" id="SSF81901">
    <property type="entry name" value="HCP-like"/>
    <property type="match status" value="1"/>
</dbReference>
<dbReference type="GO" id="GO:0005739">
    <property type="term" value="C:mitochondrion"/>
    <property type="evidence" value="ECO:0007669"/>
    <property type="project" value="TreeGrafter"/>
</dbReference>
<dbReference type="Ensembl" id="ENSSPUT00000002688.1">
    <property type="protein sequence ID" value="ENSSPUP00000002539.1"/>
    <property type="gene ID" value="ENSSPUG00000001923.1"/>
</dbReference>
<accession>A0A8D0G6H2</accession>
<organism evidence="1 2">
    <name type="scientific">Sphenodon punctatus</name>
    <name type="common">Tuatara</name>
    <name type="synonym">Hatteria punctata</name>
    <dbReference type="NCBI Taxonomy" id="8508"/>
    <lineage>
        <taxon>Eukaryota</taxon>
        <taxon>Metazoa</taxon>
        <taxon>Chordata</taxon>
        <taxon>Craniata</taxon>
        <taxon>Vertebrata</taxon>
        <taxon>Euteleostomi</taxon>
        <taxon>Lepidosauria</taxon>
        <taxon>Sphenodontia</taxon>
        <taxon>Sphenodontidae</taxon>
        <taxon>Sphenodon</taxon>
    </lineage>
</organism>
<name>A0A8D0G6H2_SPHPU</name>
<dbReference type="InterPro" id="IPR011990">
    <property type="entry name" value="TPR-like_helical_dom_sf"/>
</dbReference>
<keyword evidence="2" id="KW-1185">Reference proteome</keyword>
<dbReference type="Gene3D" id="1.25.40.10">
    <property type="entry name" value="Tetratricopeptide repeat domain"/>
    <property type="match status" value="1"/>
</dbReference>
<dbReference type="Pfam" id="PF08238">
    <property type="entry name" value="Sel1"/>
    <property type="match status" value="4"/>
</dbReference>
<dbReference type="PANTHER" id="PTHR45011:SF1">
    <property type="entry name" value="DAP3-BINDING CELL DEATH ENHANCER 1"/>
    <property type="match status" value="1"/>
</dbReference>
<dbReference type="GO" id="GO:0008625">
    <property type="term" value="P:extrinsic apoptotic signaling pathway via death domain receptors"/>
    <property type="evidence" value="ECO:0007669"/>
    <property type="project" value="TreeGrafter"/>
</dbReference>
<dbReference type="AlphaFoldDB" id="A0A8D0G6H2"/>
<proteinExistence type="predicted"/>
<dbReference type="PANTHER" id="PTHR45011">
    <property type="entry name" value="DAP3-BINDING CELL DEATH ENHANCER 1"/>
    <property type="match status" value="1"/>
</dbReference>
<sequence length="222" mass="24762">MRDEHHEAAYSCFKTAADRGYSKAQFNVGLCYEHGRGIERDPAKAMLYYRRAAYQGHSMAQYRCAKWLLRHWPRADRDGAWEAVALLEQAATLGLTQDSQSRYHVGVCYEKGFGVPRNLLEARKHYQQSAAAGNKSAQERMRAMAQEELTALENHCQAPAATRAFSSSPCLESLDSGPVRSLFRSWSTGNLRGLSCRTTPALLDCCLLELQPLVFSPGIAIS</sequence>